<evidence type="ECO:0000313" key="2">
    <source>
        <dbReference type="Proteomes" id="UP001055811"/>
    </source>
</evidence>
<reference evidence="2" key="1">
    <citation type="journal article" date="2022" name="Mol. Ecol. Resour.">
        <title>The genomes of chicory, endive, great burdock and yacon provide insights into Asteraceae palaeo-polyploidization history and plant inulin production.</title>
        <authorList>
            <person name="Fan W."/>
            <person name="Wang S."/>
            <person name="Wang H."/>
            <person name="Wang A."/>
            <person name="Jiang F."/>
            <person name="Liu H."/>
            <person name="Zhao H."/>
            <person name="Xu D."/>
            <person name="Zhang Y."/>
        </authorList>
    </citation>
    <scope>NUCLEOTIDE SEQUENCE [LARGE SCALE GENOMIC DNA]</scope>
    <source>
        <strain evidence="2">cv. Punajuju</strain>
    </source>
</reference>
<name>A0ACB9GD54_CICIN</name>
<accession>A0ACB9GD54</accession>
<proteinExistence type="predicted"/>
<comment type="caution">
    <text evidence="1">The sequence shown here is derived from an EMBL/GenBank/DDBJ whole genome shotgun (WGS) entry which is preliminary data.</text>
</comment>
<dbReference type="Proteomes" id="UP001055811">
    <property type="component" value="Linkage Group LG02"/>
</dbReference>
<organism evidence="1 2">
    <name type="scientific">Cichorium intybus</name>
    <name type="common">Chicory</name>
    <dbReference type="NCBI Taxonomy" id="13427"/>
    <lineage>
        <taxon>Eukaryota</taxon>
        <taxon>Viridiplantae</taxon>
        <taxon>Streptophyta</taxon>
        <taxon>Embryophyta</taxon>
        <taxon>Tracheophyta</taxon>
        <taxon>Spermatophyta</taxon>
        <taxon>Magnoliopsida</taxon>
        <taxon>eudicotyledons</taxon>
        <taxon>Gunneridae</taxon>
        <taxon>Pentapetalae</taxon>
        <taxon>asterids</taxon>
        <taxon>campanulids</taxon>
        <taxon>Asterales</taxon>
        <taxon>Asteraceae</taxon>
        <taxon>Cichorioideae</taxon>
        <taxon>Cichorieae</taxon>
        <taxon>Cichoriinae</taxon>
        <taxon>Cichorium</taxon>
    </lineage>
</organism>
<gene>
    <name evidence="1" type="ORF">L2E82_10989</name>
</gene>
<sequence>MHVVQFLMHFYVFSWFEPTYTLVLVDCLVNQVMSLDCVIFLPISLKRLPNSLYWYDLGHQVVSWFPITSYEEKE</sequence>
<keyword evidence="2" id="KW-1185">Reference proteome</keyword>
<reference evidence="1 2" key="2">
    <citation type="journal article" date="2022" name="Mol. Ecol. Resour.">
        <title>The genomes of chicory, endive, great burdock and yacon provide insights into Asteraceae paleo-polyploidization history and plant inulin production.</title>
        <authorList>
            <person name="Fan W."/>
            <person name="Wang S."/>
            <person name="Wang H."/>
            <person name="Wang A."/>
            <person name="Jiang F."/>
            <person name="Liu H."/>
            <person name="Zhao H."/>
            <person name="Xu D."/>
            <person name="Zhang Y."/>
        </authorList>
    </citation>
    <scope>NUCLEOTIDE SEQUENCE [LARGE SCALE GENOMIC DNA]</scope>
    <source>
        <strain evidence="2">cv. Punajuju</strain>
        <tissue evidence="1">Leaves</tissue>
    </source>
</reference>
<protein>
    <submittedName>
        <fullName evidence="1">Uncharacterized protein</fullName>
    </submittedName>
</protein>
<evidence type="ECO:0000313" key="1">
    <source>
        <dbReference type="EMBL" id="KAI3780993.1"/>
    </source>
</evidence>
<dbReference type="EMBL" id="CM042010">
    <property type="protein sequence ID" value="KAI3780993.1"/>
    <property type="molecule type" value="Genomic_DNA"/>
</dbReference>